<evidence type="ECO:0000256" key="2">
    <source>
        <dbReference type="ARBA" id="ARBA00012616"/>
    </source>
</evidence>
<sequence length="370" mass="40708">MSEVTGQLQRTPLFEAYSKYGGKTIDFGGWELPVQFSSIKGEHEAVRTKAGLFDVSHMGEIMVTGSGSLEFLQHLVTNDVSKIKDGQAQYSAMCYENGGVVDDLLVYKISDDRYMLVVNASNIEKDFQWMQDAAFGDVQLDNQSDQFGLLALQGPLAETVLQRLTEEDLSEIKAFRFKTDVSVGGYPVIVSRTGYTGEDGFEIYANPEATVALWDKILSEGEKDGVLPCGLGARDTLRFEACLALYGQELSKDITPLEAGLNFVVKLKKESDFTGKEALAAQKENGVPRKLVGIEMIDKGIPRHGYPVYADGKLIGEVTSGTQSPTLKKNIGLVLVSTDFAELGTEVEIEIRNKRLKAKTVETPFYKRAK</sequence>
<dbReference type="InterPro" id="IPR028896">
    <property type="entry name" value="GcvT/YgfZ/DmdA"/>
</dbReference>
<comment type="subunit">
    <text evidence="7">The glycine cleavage system is composed of four proteins: P, T, L and H.</text>
</comment>
<evidence type="ECO:0000256" key="7">
    <source>
        <dbReference type="HAMAP-Rule" id="MF_00259"/>
    </source>
</evidence>
<keyword evidence="3 7" id="KW-0032">Aminotransferase</keyword>
<dbReference type="Gene3D" id="4.10.1250.10">
    <property type="entry name" value="Aminomethyltransferase fragment"/>
    <property type="match status" value="1"/>
</dbReference>
<evidence type="ECO:0000256" key="5">
    <source>
        <dbReference type="ARBA" id="ARBA00031395"/>
    </source>
</evidence>
<reference evidence="10 11" key="1">
    <citation type="submission" date="2023-07" db="EMBL/GenBank/DDBJ databases">
        <title>Novel species in genus Planococcus.</title>
        <authorList>
            <person name="Ning S."/>
        </authorList>
    </citation>
    <scope>NUCLEOTIDE SEQUENCE [LARGE SCALE GENOMIC DNA]</scope>
    <source>
        <strain evidence="10 11">N017</strain>
    </source>
</reference>
<name>A0ABT8NDH7_9BACL</name>
<dbReference type="InterPro" id="IPR006223">
    <property type="entry name" value="GcvT"/>
</dbReference>
<dbReference type="NCBIfam" id="TIGR00528">
    <property type="entry name" value="gcvT"/>
    <property type="match status" value="1"/>
</dbReference>
<feature type="domain" description="GCVT N-terminal" evidence="8">
    <location>
        <begin position="14"/>
        <end position="269"/>
    </location>
</feature>
<evidence type="ECO:0000259" key="9">
    <source>
        <dbReference type="Pfam" id="PF08669"/>
    </source>
</evidence>
<evidence type="ECO:0000259" key="8">
    <source>
        <dbReference type="Pfam" id="PF01571"/>
    </source>
</evidence>
<dbReference type="GO" id="GO:0004047">
    <property type="term" value="F:aminomethyltransferase activity"/>
    <property type="evidence" value="ECO:0007669"/>
    <property type="project" value="UniProtKB-EC"/>
</dbReference>
<dbReference type="Gene3D" id="3.30.70.1400">
    <property type="entry name" value="Aminomethyltransferase beta-barrel domains"/>
    <property type="match status" value="1"/>
</dbReference>
<accession>A0ABT8NDH7</accession>
<gene>
    <name evidence="7 10" type="primary">gcvT</name>
    <name evidence="10" type="ORF">QWY13_09555</name>
</gene>
<feature type="domain" description="Aminomethyltransferase C-terminal" evidence="9">
    <location>
        <begin position="289"/>
        <end position="367"/>
    </location>
</feature>
<comment type="caution">
    <text evidence="10">The sequence shown here is derived from an EMBL/GenBank/DDBJ whole genome shotgun (WGS) entry which is preliminary data.</text>
</comment>
<evidence type="ECO:0000256" key="4">
    <source>
        <dbReference type="ARBA" id="ARBA00022679"/>
    </source>
</evidence>
<dbReference type="InterPro" id="IPR029043">
    <property type="entry name" value="GcvT/YgfZ_C"/>
</dbReference>
<dbReference type="Pfam" id="PF01571">
    <property type="entry name" value="GCV_T"/>
    <property type="match status" value="1"/>
</dbReference>
<keyword evidence="11" id="KW-1185">Reference proteome</keyword>
<dbReference type="SUPFAM" id="SSF101790">
    <property type="entry name" value="Aminomethyltransferase beta-barrel domain"/>
    <property type="match status" value="1"/>
</dbReference>
<dbReference type="PANTHER" id="PTHR43757">
    <property type="entry name" value="AMINOMETHYLTRANSFERASE"/>
    <property type="match status" value="1"/>
</dbReference>
<protein>
    <recommendedName>
        <fullName evidence="2 7">Aminomethyltransferase</fullName>
        <ecNumber evidence="2 7">2.1.2.10</ecNumber>
    </recommendedName>
    <alternativeName>
        <fullName evidence="5 7">Glycine cleavage system T protein</fullName>
    </alternativeName>
</protein>
<dbReference type="InterPro" id="IPR013977">
    <property type="entry name" value="GcvT_C"/>
</dbReference>
<dbReference type="PIRSF" id="PIRSF006487">
    <property type="entry name" value="GcvT"/>
    <property type="match status" value="1"/>
</dbReference>
<keyword evidence="4 7" id="KW-0808">Transferase</keyword>
<dbReference type="InterPro" id="IPR022903">
    <property type="entry name" value="GcvT_bac"/>
</dbReference>
<evidence type="ECO:0000256" key="6">
    <source>
        <dbReference type="ARBA" id="ARBA00047665"/>
    </source>
</evidence>
<dbReference type="InterPro" id="IPR027266">
    <property type="entry name" value="TrmE/GcvT-like"/>
</dbReference>
<evidence type="ECO:0000256" key="3">
    <source>
        <dbReference type="ARBA" id="ARBA00022576"/>
    </source>
</evidence>
<dbReference type="PANTHER" id="PTHR43757:SF2">
    <property type="entry name" value="AMINOMETHYLTRANSFERASE, MITOCHONDRIAL"/>
    <property type="match status" value="1"/>
</dbReference>
<evidence type="ECO:0000313" key="10">
    <source>
        <dbReference type="EMBL" id="MDN7245749.1"/>
    </source>
</evidence>
<dbReference type="Proteomes" id="UP001172142">
    <property type="component" value="Unassembled WGS sequence"/>
</dbReference>
<dbReference type="HAMAP" id="MF_00259">
    <property type="entry name" value="GcvT"/>
    <property type="match status" value="1"/>
</dbReference>
<dbReference type="NCBIfam" id="NF001567">
    <property type="entry name" value="PRK00389.1"/>
    <property type="match status" value="1"/>
</dbReference>
<comment type="function">
    <text evidence="7">The glycine cleavage system catalyzes the degradation of glycine.</text>
</comment>
<dbReference type="EC" id="2.1.2.10" evidence="2 7"/>
<proteinExistence type="inferred from homology"/>
<evidence type="ECO:0000313" key="11">
    <source>
        <dbReference type="Proteomes" id="UP001172142"/>
    </source>
</evidence>
<organism evidence="10 11">
    <name type="scientific">Planococcus shenhongbingii</name>
    <dbReference type="NCBI Taxonomy" id="3058398"/>
    <lineage>
        <taxon>Bacteria</taxon>
        <taxon>Bacillati</taxon>
        <taxon>Bacillota</taxon>
        <taxon>Bacilli</taxon>
        <taxon>Bacillales</taxon>
        <taxon>Caryophanaceae</taxon>
        <taxon>Planococcus</taxon>
    </lineage>
</organism>
<dbReference type="Pfam" id="PF08669">
    <property type="entry name" value="GCV_T_C"/>
    <property type="match status" value="1"/>
</dbReference>
<dbReference type="SUPFAM" id="SSF103025">
    <property type="entry name" value="Folate-binding domain"/>
    <property type="match status" value="1"/>
</dbReference>
<dbReference type="Gene3D" id="2.40.30.110">
    <property type="entry name" value="Aminomethyltransferase beta-barrel domains"/>
    <property type="match status" value="1"/>
</dbReference>
<comment type="catalytic activity">
    <reaction evidence="6 7">
        <text>N(6)-[(R)-S(8)-aminomethyldihydrolipoyl]-L-lysyl-[protein] + (6S)-5,6,7,8-tetrahydrofolate = N(6)-[(R)-dihydrolipoyl]-L-lysyl-[protein] + (6R)-5,10-methylene-5,6,7,8-tetrahydrofolate + NH4(+)</text>
        <dbReference type="Rhea" id="RHEA:16945"/>
        <dbReference type="Rhea" id="RHEA-COMP:10475"/>
        <dbReference type="Rhea" id="RHEA-COMP:10492"/>
        <dbReference type="ChEBI" id="CHEBI:15636"/>
        <dbReference type="ChEBI" id="CHEBI:28938"/>
        <dbReference type="ChEBI" id="CHEBI:57453"/>
        <dbReference type="ChEBI" id="CHEBI:83100"/>
        <dbReference type="ChEBI" id="CHEBI:83143"/>
        <dbReference type="EC" id="2.1.2.10"/>
    </reaction>
</comment>
<evidence type="ECO:0000256" key="1">
    <source>
        <dbReference type="ARBA" id="ARBA00008609"/>
    </source>
</evidence>
<dbReference type="Gene3D" id="3.30.1360.120">
    <property type="entry name" value="Probable tRNA modification gtpase trme, domain 1"/>
    <property type="match status" value="1"/>
</dbReference>
<comment type="similarity">
    <text evidence="1 7">Belongs to the GcvT family.</text>
</comment>
<dbReference type="InterPro" id="IPR006222">
    <property type="entry name" value="GCVT_N"/>
</dbReference>
<dbReference type="EMBL" id="JAUJWU010000002">
    <property type="protein sequence ID" value="MDN7245749.1"/>
    <property type="molecule type" value="Genomic_DNA"/>
</dbReference>
<dbReference type="RefSeq" id="WP_301856362.1">
    <property type="nucleotide sequence ID" value="NZ_JAUJWU010000002.1"/>
</dbReference>